<dbReference type="EMBL" id="CP007794">
    <property type="protein sequence ID" value="AIB13224.1"/>
    <property type="molecule type" value="Genomic_DNA"/>
</dbReference>
<reference evidence="2 4" key="2">
    <citation type="submission" date="2018-01" db="EMBL/GenBank/DDBJ databases">
        <title>Whole genome sequence of Azospirillum brasilense REC3 isolated from strawberry roots.</title>
        <authorList>
            <person name="Fontana C.A."/>
            <person name="Salazar S.M."/>
            <person name="Bassi D."/>
            <person name="Puglisi E."/>
            <person name="Lovaisa N.C."/>
            <person name="Toffoli L.M."/>
            <person name="Pedraza R."/>
            <person name="Cocconcelli P.S."/>
        </authorList>
    </citation>
    <scope>NUCLEOTIDE SEQUENCE [LARGE SCALE GENOMIC DNA]</scope>
    <source>
        <strain evidence="2 4">REC3</strain>
        <plasmid evidence="2">p55unnamed</plasmid>
    </source>
</reference>
<proteinExistence type="predicted"/>
<dbReference type="Proteomes" id="UP000027186">
    <property type="component" value="Plasmid AbAZ39_p1"/>
</dbReference>
<evidence type="ECO:0000313" key="2">
    <source>
        <dbReference type="EMBL" id="PNQ94796.1"/>
    </source>
</evidence>
<sequence>MTRPNALESPSTQVGPLPRQGLVLYWPGVGGYAHSHERATHLEIARRLAALKGFDGTGEFDPNRRYADPVYLLPAFTLVGTDSASALGIRSEHDLFGGVVPHSFAATKAITHPLIRCDACAPAGWSAEMGQRVRRVVLPGFTAFSHGDALIAGRHLLDGGSVRVKPVQETGGRGQAVVGNDVELTAVLAAIDPADLSRHGIVLEEHLGNATTLSVGQVRVSDLVATYYGVQRLTMDNNGAVVYGGSDLTVWRGGFDTLLGLALPQPVRLAVQQACVYDAAATACFPTFFASRRNYDVVQGVDVRGRRRSGVLEQSWRVGGASGAEIAALEAFRADPDLKAVRVASVEAYGADAAPPPDATVHFRGRDERVGFISKYVMAERLGVGDAHGDEG</sequence>
<reference evidence="1 3" key="1">
    <citation type="journal article" date="2014" name="Genome Announc.">
        <title>Complete Genome Sequence of the Model Rhizosphere Strain Azospirillum brasilense Az39, Successfully Applied in Agriculture.</title>
        <authorList>
            <person name="Rivera D."/>
            <person name="Revale S."/>
            <person name="Molina R."/>
            <person name="Gualpa J."/>
            <person name="Puente M."/>
            <person name="Maroniche G."/>
            <person name="Paris G."/>
            <person name="Baker D."/>
            <person name="Clavijo B."/>
            <person name="McLay K."/>
            <person name="Spaepen S."/>
            <person name="Perticari A."/>
            <person name="Vazquez M."/>
            <person name="Wisniewski-Dye F."/>
            <person name="Watkins C."/>
            <person name="Martinez-Abarca F."/>
            <person name="Vanderleyden J."/>
            <person name="Cassan F."/>
        </authorList>
    </citation>
    <scope>NUCLEOTIDE SEQUENCE [LARGE SCALE GENOMIC DNA]</scope>
    <source>
        <strain evidence="1 3">Az39</strain>
        <plasmid evidence="1">AbAZ39_p1</plasmid>
    </source>
</reference>
<keyword evidence="1" id="KW-0614">Plasmid</keyword>
<dbReference type="Pfam" id="PF11379">
    <property type="entry name" value="DUF3182"/>
    <property type="match status" value="1"/>
</dbReference>
<dbReference type="InterPro" id="IPR021519">
    <property type="entry name" value="DUF3182"/>
</dbReference>
<geneLocation type="plasmid" evidence="1 3">
    <name>AbAZ39_p1</name>
</geneLocation>
<evidence type="ECO:0000313" key="4">
    <source>
        <dbReference type="Proteomes" id="UP000236268"/>
    </source>
</evidence>
<protein>
    <submittedName>
        <fullName evidence="1">Biotin carboxylase</fullName>
    </submittedName>
    <submittedName>
        <fullName evidence="2">DUF3182 domain-containing protein</fullName>
    </submittedName>
</protein>
<dbReference type="OrthoDB" id="8648979at2"/>
<evidence type="ECO:0000313" key="1">
    <source>
        <dbReference type="EMBL" id="AIB13224.1"/>
    </source>
</evidence>
<dbReference type="RefSeq" id="WP_051658120.1">
    <property type="nucleotide sequence ID" value="NZ_CP007794.1"/>
</dbReference>
<gene>
    <name evidence="1" type="ORF">ABAZ39_14775</name>
    <name evidence="2" type="ORF">C1S70_32360</name>
</gene>
<dbReference type="Proteomes" id="UP000236268">
    <property type="component" value="Unassembled WGS sequence"/>
</dbReference>
<organism evidence="1 3">
    <name type="scientific">Azospirillum argentinense</name>
    <dbReference type="NCBI Taxonomy" id="2970906"/>
    <lineage>
        <taxon>Bacteria</taxon>
        <taxon>Pseudomonadati</taxon>
        <taxon>Pseudomonadota</taxon>
        <taxon>Alphaproteobacteria</taxon>
        <taxon>Rhodospirillales</taxon>
        <taxon>Azospirillaceae</taxon>
        <taxon>Azospirillum</taxon>
    </lineage>
</organism>
<accession>A0A060DQH5</accession>
<evidence type="ECO:0000313" key="3">
    <source>
        <dbReference type="Proteomes" id="UP000027186"/>
    </source>
</evidence>
<dbReference type="KEGG" id="abq:ABAZ39_14775"/>
<accession>A0A2K1FQG8</accession>
<dbReference type="AlphaFoldDB" id="A0A060DQH5"/>
<dbReference type="SUPFAM" id="SSF56059">
    <property type="entry name" value="Glutathione synthetase ATP-binding domain-like"/>
    <property type="match status" value="1"/>
</dbReference>
<name>A0A060DQH5_9PROT</name>
<geneLocation type="plasmid" evidence="2">
    <name>p55unnamed</name>
</geneLocation>
<dbReference type="EMBL" id="POWG01000080">
    <property type="protein sequence ID" value="PNQ94796.1"/>
    <property type="molecule type" value="Genomic_DNA"/>
</dbReference>